<evidence type="ECO:0000256" key="3">
    <source>
        <dbReference type="ARBA" id="ARBA00022679"/>
    </source>
</evidence>
<dbReference type="PANTHER" id="PTHR20961">
    <property type="entry name" value="GLYCOSYLTRANSFERASE"/>
    <property type="match status" value="1"/>
</dbReference>
<keyword evidence="5 10" id="KW-1133">Transmembrane helix</keyword>
<feature type="compositionally biased region" description="Polar residues" evidence="9">
    <location>
        <begin position="49"/>
        <end position="61"/>
    </location>
</feature>
<comment type="subcellular location">
    <subcellularLocation>
        <location evidence="1">Membrane</location>
        <topology evidence="1">Single-pass membrane protein</topology>
    </subcellularLocation>
</comment>
<protein>
    <recommendedName>
        <fullName evidence="11">Glycosyltransferase 61 catalytic domain-containing protein</fullName>
    </recommendedName>
</protein>
<keyword evidence="2" id="KW-0328">Glycosyltransferase</keyword>
<keyword evidence="3" id="KW-0808">Transferase</keyword>
<dbReference type="Pfam" id="PF04577">
    <property type="entry name" value="Glyco_transf_61"/>
    <property type="match status" value="1"/>
</dbReference>
<organism evidence="13 14">
    <name type="scientific">Marchantia polymorpha subsp. ruderalis</name>
    <dbReference type="NCBI Taxonomy" id="1480154"/>
    <lineage>
        <taxon>Eukaryota</taxon>
        <taxon>Viridiplantae</taxon>
        <taxon>Streptophyta</taxon>
        <taxon>Embryophyta</taxon>
        <taxon>Marchantiophyta</taxon>
        <taxon>Marchantiopsida</taxon>
        <taxon>Marchantiidae</taxon>
        <taxon>Marchantiales</taxon>
        <taxon>Marchantiaceae</taxon>
        <taxon>Marchantia</taxon>
    </lineage>
</organism>
<evidence type="ECO:0000256" key="10">
    <source>
        <dbReference type="SAM" id="Phobius"/>
    </source>
</evidence>
<reference evidence="12" key="2">
    <citation type="journal article" date="2019" name="Curr. Biol.">
        <title>Chromatin organization in early land plants reveals an ancestral association between H3K27me3, transposons, and constitutive heterochromatin.</title>
        <authorList>
            <person name="Montgomery S.A."/>
            <person name="Tanizawa Y."/>
            <person name="Galik B."/>
            <person name="Wang N."/>
            <person name="Ito T."/>
            <person name="Mochizuki T."/>
            <person name="Akimcheva S."/>
            <person name="Bowman J."/>
            <person name="Cognat V."/>
            <person name="Drouard L."/>
            <person name="Ekker H."/>
            <person name="Houng S."/>
            <person name="Kohchi T."/>
            <person name="Lin S."/>
            <person name="Liu L.D."/>
            <person name="Nakamura Y."/>
            <person name="Valeeva L.R."/>
            <person name="Shakirov E.V."/>
            <person name="Shippen D.E."/>
            <person name="Wei W."/>
            <person name="Yagura M."/>
            <person name="Yamaoka S."/>
            <person name="Yamato K.T."/>
            <person name="Liu C."/>
            <person name="Berger F."/>
        </authorList>
    </citation>
    <scope>NUCLEOTIDE SEQUENCE [LARGE SCALE GENOMIC DNA]</scope>
    <source>
        <strain evidence="12">Tak-1</strain>
    </source>
</reference>
<evidence type="ECO:0000259" key="11">
    <source>
        <dbReference type="Pfam" id="PF04577"/>
    </source>
</evidence>
<gene>
    <name evidence="13" type="ORF">AXG93_1487s1310</name>
    <name evidence="12" type="ORF">Mp_7g05800</name>
</gene>
<dbReference type="InterPro" id="IPR007657">
    <property type="entry name" value="Glycosyltransferase_61"/>
</dbReference>
<reference evidence="13 14" key="1">
    <citation type="submission" date="2016-03" db="EMBL/GenBank/DDBJ databases">
        <title>Mechanisms controlling the formation of the plant cell surface in tip-growing cells are functionally conserved among land plants.</title>
        <authorList>
            <person name="Honkanen S."/>
            <person name="Jones V.A."/>
            <person name="Morieri G."/>
            <person name="Champion C."/>
            <person name="Hetherington A.J."/>
            <person name="Kelly S."/>
            <person name="Saint-Marcoux D."/>
            <person name="Proust H."/>
            <person name="Prescott H."/>
            <person name="Dolan L."/>
        </authorList>
    </citation>
    <scope>NUCLEOTIDE SEQUENCE [LARGE SCALE GENOMIC DNA]</scope>
    <source>
        <strain evidence="14">cv. Tak-1 and cv. Tak-2</strain>
        <tissue evidence="13">Whole gametophyte</tissue>
    </source>
</reference>
<evidence type="ECO:0000313" key="15">
    <source>
        <dbReference type="Proteomes" id="UP001162541"/>
    </source>
</evidence>
<keyword evidence="4 10" id="KW-0812">Transmembrane</keyword>
<keyword evidence="7" id="KW-0325">Glycoprotein</keyword>
<evidence type="ECO:0000256" key="6">
    <source>
        <dbReference type="ARBA" id="ARBA00023136"/>
    </source>
</evidence>
<dbReference type="EMBL" id="LVLJ01000379">
    <property type="protein sequence ID" value="OAE34585.1"/>
    <property type="molecule type" value="Genomic_DNA"/>
</dbReference>
<dbReference type="Proteomes" id="UP001162541">
    <property type="component" value="Chromosome 7"/>
</dbReference>
<keyword evidence="8" id="KW-0175">Coiled coil</keyword>
<evidence type="ECO:0000313" key="13">
    <source>
        <dbReference type="EMBL" id="OAE34585.1"/>
    </source>
</evidence>
<dbReference type="GO" id="GO:0016763">
    <property type="term" value="F:pentosyltransferase activity"/>
    <property type="evidence" value="ECO:0007669"/>
    <property type="project" value="UniProtKB-ARBA"/>
</dbReference>
<feature type="transmembrane region" description="Helical" evidence="10">
    <location>
        <begin position="17"/>
        <end position="36"/>
    </location>
</feature>
<dbReference type="AlphaFoldDB" id="A0A176WPY8"/>
<dbReference type="GO" id="GO:0016020">
    <property type="term" value="C:membrane"/>
    <property type="evidence" value="ECO:0007669"/>
    <property type="project" value="UniProtKB-SubCell"/>
</dbReference>
<evidence type="ECO:0000256" key="5">
    <source>
        <dbReference type="ARBA" id="ARBA00022989"/>
    </source>
</evidence>
<feature type="domain" description="Glycosyltransferase 61 catalytic" evidence="11">
    <location>
        <begin position="308"/>
        <end position="452"/>
    </location>
</feature>
<dbReference type="Proteomes" id="UP000077202">
    <property type="component" value="Unassembled WGS sequence"/>
</dbReference>
<dbReference type="GO" id="GO:0005794">
    <property type="term" value="C:Golgi apparatus"/>
    <property type="evidence" value="ECO:0007669"/>
    <property type="project" value="UniProtKB-ARBA"/>
</dbReference>
<evidence type="ECO:0000313" key="12">
    <source>
        <dbReference type="EMBL" id="BBN16383.1"/>
    </source>
</evidence>
<evidence type="ECO:0000256" key="7">
    <source>
        <dbReference type="ARBA" id="ARBA00023180"/>
    </source>
</evidence>
<proteinExistence type="predicted"/>
<evidence type="ECO:0000256" key="2">
    <source>
        <dbReference type="ARBA" id="ARBA00022676"/>
    </source>
</evidence>
<evidence type="ECO:0000256" key="9">
    <source>
        <dbReference type="SAM" id="MobiDB-lite"/>
    </source>
</evidence>
<feature type="region of interest" description="Disordered" evidence="9">
    <location>
        <begin position="45"/>
        <end position="65"/>
    </location>
</feature>
<dbReference type="InterPro" id="IPR049625">
    <property type="entry name" value="Glyco_transf_61_cat"/>
</dbReference>
<evidence type="ECO:0000256" key="4">
    <source>
        <dbReference type="ARBA" id="ARBA00022692"/>
    </source>
</evidence>
<name>A0A176WPY8_MARPO</name>
<evidence type="ECO:0000313" key="14">
    <source>
        <dbReference type="Proteomes" id="UP000077202"/>
    </source>
</evidence>
<evidence type="ECO:0000256" key="1">
    <source>
        <dbReference type="ARBA" id="ARBA00004167"/>
    </source>
</evidence>
<evidence type="ECO:0000256" key="8">
    <source>
        <dbReference type="SAM" id="Coils"/>
    </source>
</evidence>
<feature type="coiled-coil region" evidence="8">
    <location>
        <begin position="129"/>
        <end position="156"/>
    </location>
</feature>
<dbReference type="EMBL" id="AP019872">
    <property type="protein sequence ID" value="BBN16383.1"/>
    <property type="molecule type" value="Genomic_DNA"/>
</dbReference>
<keyword evidence="14" id="KW-1185">Reference proteome</keyword>
<keyword evidence="6 10" id="KW-0472">Membrane</keyword>
<reference evidence="15" key="3">
    <citation type="journal article" date="2020" name="Curr. Biol.">
        <title>Chromatin organization in early land plants reveals an ancestral association between H3K27me3, transposons, and constitutive heterochromatin.</title>
        <authorList>
            <person name="Montgomery S.A."/>
            <person name="Tanizawa Y."/>
            <person name="Galik B."/>
            <person name="Wang N."/>
            <person name="Ito T."/>
            <person name="Mochizuki T."/>
            <person name="Akimcheva S."/>
            <person name="Bowman J.L."/>
            <person name="Cognat V."/>
            <person name="Marechal-Drouard L."/>
            <person name="Ekker H."/>
            <person name="Hong S.F."/>
            <person name="Kohchi T."/>
            <person name="Lin S.S."/>
            <person name="Liu L.D."/>
            <person name="Nakamura Y."/>
            <person name="Valeeva L.R."/>
            <person name="Shakirov E.V."/>
            <person name="Shippen D.E."/>
            <person name="Wei W.L."/>
            <person name="Yagura M."/>
            <person name="Yamaoka S."/>
            <person name="Yamato K.T."/>
            <person name="Liu C."/>
            <person name="Berger F."/>
        </authorList>
    </citation>
    <scope>NUCLEOTIDE SEQUENCE [LARGE SCALE GENOMIC DNA]</scope>
    <source>
        <strain evidence="15">Tak-1</strain>
    </source>
</reference>
<sequence>MTTAIKPPGGRPKGLRFMVWVIGSVCMIMCVQLWVYERKWSEHHPDDPGTNTFKSQNASQSAEDEGAGLLEVRVRAVDESSTLREILEAVSMCAADPGAEVQADTAECLEKLLVEYPALRTLQPAPRLEAQDDQEAAQQRRRIEALEAQIAGLSRMLQASTDFRELKDTRRPGLSDGDIGWFMSDVLLPPAGGTGGRPEMFEFPSALSEGRILCFLGNDTSDGTKNRYGLAFKDYLPSGATLLPGLTLVADNYWDYNNIWHGMSALLGFVSWRVAEDCARPSRLLLFHWGELVPALGAWIDNVLHAAFGARLPVERLEQASAAPVCLERAVVSRRGLGGMSVPHMNAMFRAVRCRARKFCAIPVPGAPAARDGIRLTLLVRSGARSLANVTDVTAILSDECSKVALCQLEVSSIADLSFCDQVALMSRTDVLVSTHGAQLTNMMFMSEGGYVMEMMPKGWLEFAGVGQYIYTWLAEWTRLKHEGIWRDTDGPDCPFDASETLKCFFFFKDIDVGLNRTHLALWTAQTLQKAQLDKQQQQEAATADLNHTQIAAAADALGGGSCPCDHVDSLEHVSPVDEEA</sequence>
<accession>A0A176WPY8</accession>
<dbReference type="PANTHER" id="PTHR20961:SF38">
    <property type="entry name" value="PROTEIN O-LINKED-MANNOSE BETA-1,4-N-ACETYLGLUCOSAMINYLTRANSFERASE 2"/>
    <property type="match status" value="1"/>
</dbReference>